<dbReference type="STRING" id="1849968.A8C32_02465"/>
<organism evidence="2 3">
    <name type="scientific">Flavivirga aquatica</name>
    <dbReference type="NCBI Taxonomy" id="1849968"/>
    <lineage>
        <taxon>Bacteria</taxon>
        <taxon>Pseudomonadati</taxon>
        <taxon>Bacteroidota</taxon>
        <taxon>Flavobacteriia</taxon>
        <taxon>Flavobacteriales</taxon>
        <taxon>Flavobacteriaceae</taxon>
        <taxon>Flavivirga</taxon>
    </lineage>
</organism>
<dbReference type="Proteomes" id="UP000095713">
    <property type="component" value="Unassembled WGS sequence"/>
</dbReference>
<feature type="coiled-coil region" evidence="1">
    <location>
        <begin position="55"/>
        <end position="131"/>
    </location>
</feature>
<protein>
    <submittedName>
        <fullName evidence="2">Uncharacterized protein</fullName>
    </submittedName>
</protein>
<reference evidence="2 3" key="1">
    <citation type="submission" date="2016-05" db="EMBL/GenBank/DDBJ databases">
        <title>Draft Genome Sequence of Algibacter sp. Strain SK-16 Isolated from the Surface Water of Aburatsubo Inlet.</title>
        <authorList>
            <person name="Wong S.-K."/>
            <person name="Yoshizawa S."/>
            <person name="Nakajima Y."/>
            <person name="Ogura Y."/>
            <person name="Tetsuya H."/>
            <person name="Hamasaki K."/>
        </authorList>
    </citation>
    <scope>NUCLEOTIDE SEQUENCE [LARGE SCALE GENOMIC DNA]</scope>
    <source>
        <strain evidence="2 3">SK-16</strain>
    </source>
</reference>
<name>A0A1E5TAB5_9FLAO</name>
<sequence length="319" mass="36617">MLRAAAEEAARLKAEQDAKANKLRSVPVPTDQVTVEMNNITRLTEGAKTRQKDLLIRLQETVASKEKDLKDLKEENDLSERGIVKGPKPFRSVTAEKRVLEALKVEIDEAIKSQNEQVRELEGLYKERLEKVSSPTDETNIFYKAKIQELKTEQFQTIKLKLDLISKLDEIKVETEIERKRRIKKASFDNEQDKYLKDRATLNKIKQNTAISSTPLTSKDFDFGQKQSGNIQIIKNVKNVESGYYLVIAVHSNVTKRDDFLRKTVASGQANINFFYDVTTSKYFIYYDKFDNLSQAQKAMISKGSKPYNSEMSMVKIEN</sequence>
<keyword evidence="3" id="KW-1185">Reference proteome</keyword>
<dbReference type="RefSeq" id="WP_069829844.1">
    <property type="nucleotide sequence ID" value="NZ_MDJD01000034.1"/>
</dbReference>
<proteinExistence type="predicted"/>
<dbReference type="AlphaFoldDB" id="A0A1E5TAB5"/>
<evidence type="ECO:0000256" key="1">
    <source>
        <dbReference type="SAM" id="Coils"/>
    </source>
</evidence>
<evidence type="ECO:0000313" key="3">
    <source>
        <dbReference type="Proteomes" id="UP000095713"/>
    </source>
</evidence>
<evidence type="ECO:0000313" key="2">
    <source>
        <dbReference type="EMBL" id="OEK08335.1"/>
    </source>
</evidence>
<accession>A0A1E5TAB5</accession>
<comment type="caution">
    <text evidence="2">The sequence shown here is derived from an EMBL/GenBank/DDBJ whole genome shotgun (WGS) entry which is preliminary data.</text>
</comment>
<gene>
    <name evidence="2" type="ORF">A8C32_02465</name>
</gene>
<dbReference type="EMBL" id="MDJD01000034">
    <property type="protein sequence ID" value="OEK08335.1"/>
    <property type="molecule type" value="Genomic_DNA"/>
</dbReference>
<keyword evidence="1" id="KW-0175">Coiled coil</keyword>